<proteinExistence type="predicted"/>
<reference evidence="3" key="1">
    <citation type="submission" date="2018-02" db="EMBL/GenBank/DDBJ databases">
        <authorList>
            <person name="Cohen D.B."/>
            <person name="Kent A.D."/>
        </authorList>
    </citation>
    <scope>NUCLEOTIDE SEQUENCE</scope>
</reference>
<accession>A0A2N9HC80</accession>
<organism evidence="3">
    <name type="scientific">Fagus sylvatica</name>
    <name type="common">Beechnut</name>
    <dbReference type="NCBI Taxonomy" id="28930"/>
    <lineage>
        <taxon>Eukaryota</taxon>
        <taxon>Viridiplantae</taxon>
        <taxon>Streptophyta</taxon>
        <taxon>Embryophyta</taxon>
        <taxon>Tracheophyta</taxon>
        <taxon>Spermatophyta</taxon>
        <taxon>Magnoliopsida</taxon>
        <taxon>eudicotyledons</taxon>
        <taxon>Gunneridae</taxon>
        <taxon>Pentapetalae</taxon>
        <taxon>rosids</taxon>
        <taxon>fabids</taxon>
        <taxon>Fagales</taxon>
        <taxon>Fagaceae</taxon>
        <taxon>Fagus</taxon>
    </lineage>
</organism>
<dbReference type="EMBL" id="OIVN01000827">
    <property type="protein sequence ID" value="SPC86134.1"/>
    <property type="molecule type" value="Genomic_DNA"/>
</dbReference>
<evidence type="ECO:0000313" key="3">
    <source>
        <dbReference type="EMBL" id="SPD09280.1"/>
    </source>
</evidence>
<dbReference type="AlphaFoldDB" id="A0A2N9HC80"/>
<dbReference type="EMBL" id="OIVN01003173">
    <property type="protein sequence ID" value="SPD09280.1"/>
    <property type="molecule type" value="Genomic_DNA"/>
</dbReference>
<gene>
    <name evidence="1" type="ORF">FSB_LOCUS14016</name>
    <name evidence="2" type="ORF">FSB_LOCUS18532</name>
    <name evidence="3" type="ORF">FSB_LOCUS37162</name>
</gene>
<name>A0A2N9HC80_FAGSY</name>
<evidence type="ECO:0000313" key="2">
    <source>
        <dbReference type="EMBL" id="SPC90650.1"/>
    </source>
</evidence>
<protein>
    <submittedName>
        <fullName evidence="3">Uncharacterized protein</fullName>
    </submittedName>
</protein>
<evidence type="ECO:0000313" key="1">
    <source>
        <dbReference type="EMBL" id="SPC86134.1"/>
    </source>
</evidence>
<sequence>MASSEARSPSPTVNLISPHRVPLLLGISLSSSGLDLAPICDFVAAVDSSIFLGPVGGG</sequence>
<dbReference type="EMBL" id="OIVN01001167">
    <property type="protein sequence ID" value="SPC90650.1"/>
    <property type="molecule type" value="Genomic_DNA"/>
</dbReference>